<evidence type="ECO:0000313" key="7">
    <source>
        <dbReference type="EMBL" id="EDT38810.1"/>
    </source>
</evidence>
<dbReference type="GO" id="GO:0020037">
    <property type="term" value="F:heme binding"/>
    <property type="evidence" value="ECO:0007669"/>
    <property type="project" value="InterPro"/>
</dbReference>
<evidence type="ECO:0000256" key="1">
    <source>
        <dbReference type="ARBA" id="ARBA00001971"/>
    </source>
</evidence>
<dbReference type="PROSITE" id="PS01213">
    <property type="entry name" value="GLOBIN_FAM_2"/>
    <property type="match status" value="1"/>
</dbReference>
<dbReference type="InterPro" id="IPR009050">
    <property type="entry name" value="Globin-like_sf"/>
</dbReference>
<dbReference type="GO" id="GO:0005886">
    <property type="term" value="C:plasma membrane"/>
    <property type="evidence" value="ECO:0007669"/>
    <property type="project" value="TreeGrafter"/>
</dbReference>
<dbReference type="PATRIC" id="fig|396597.7.peg.2203"/>
<dbReference type="InterPro" id="IPR001486">
    <property type="entry name" value="Hemoglobin_trunc"/>
</dbReference>
<sequence length="443" mass="49621">MVRGRLVAINGKPVNPDAYPSDEARRLVDREFNLSYTTELPSDNRIVAGDWFGRSSRPEISIEDGLAKILNVKPGDTLRFDVTGLTVDAPITSVRKLDWGSFRVNFFVLMPPPVLKDFPAVYLTSFHLPAERAALLDPLIARYPNLTAIDVAPILAQLQRMMLQVVGAVQFLFGFTLAAGVLVLYTALAGSRDERVHEAALLRALGASRAQVNAVQRAEFIVVARSPARWRRPARSRSAGCSHRACSTSSWLSIRGSCRPASRPASHAPVRPAGSACIMCCGAPRCSRCATPERRRRPRISRFRLSVMTDVNDDAPSQPTAFELVGGEARVREMVDRFYDLMDLEPEFAEIRALHPASLDGSRDKLFWFLCGWLGGPDHYISRFGHPRLRARHLPFPIASVERDQWLRCMAWAMEDTGLPEPLRERLMHSFYDTADWMRNRPG</sequence>
<dbReference type="SUPFAM" id="SSF46458">
    <property type="entry name" value="Globin-like"/>
    <property type="match status" value="1"/>
</dbReference>
<evidence type="ECO:0000256" key="6">
    <source>
        <dbReference type="SAM" id="Phobius"/>
    </source>
</evidence>
<dbReference type="AlphaFoldDB" id="B1TC86"/>
<evidence type="ECO:0000313" key="8">
    <source>
        <dbReference type="Proteomes" id="UP000004814"/>
    </source>
</evidence>
<dbReference type="InterPro" id="IPR038766">
    <property type="entry name" value="Membrane_comp_ABC_pdt"/>
</dbReference>
<feature type="transmembrane region" description="Helical" evidence="6">
    <location>
        <begin position="165"/>
        <end position="188"/>
    </location>
</feature>
<dbReference type="EMBL" id="ABLK01000246">
    <property type="protein sequence ID" value="EDT38810.1"/>
    <property type="molecule type" value="Genomic_DNA"/>
</dbReference>
<evidence type="ECO:0000256" key="5">
    <source>
        <dbReference type="ARBA" id="ARBA00023004"/>
    </source>
</evidence>
<organism evidence="7 8">
    <name type="scientific">Burkholderia ambifaria MEX-5</name>
    <dbReference type="NCBI Taxonomy" id="396597"/>
    <lineage>
        <taxon>Bacteria</taxon>
        <taxon>Pseudomonadati</taxon>
        <taxon>Pseudomonadota</taxon>
        <taxon>Betaproteobacteria</taxon>
        <taxon>Burkholderiales</taxon>
        <taxon>Burkholderiaceae</taxon>
        <taxon>Burkholderia</taxon>
        <taxon>Burkholderia cepacia complex</taxon>
    </lineage>
</organism>
<keyword evidence="4" id="KW-0479">Metal-binding</keyword>
<keyword evidence="2" id="KW-0813">Transport</keyword>
<dbReference type="PANTHER" id="PTHR30287:SF1">
    <property type="entry name" value="INNER MEMBRANE PROTEIN"/>
    <property type="match status" value="1"/>
</dbReference>
<keyword evidence="5" id="KW-0408">Iron</keyword>
<keyword evidence="3" id="KW-0349">Heme</keyword>
<accession>B1TC86</accession>
<evidence type="ECO:0000256" key="3">
    <source>
        <dbReference type="ARBA" id="ARBA00022617"/>
    </source>
</evidence>
<dbReference type="Pfam" id="PF01152">
    <property type="entry name" value="Bac_globin"/>
    <property type="match status" value="1"/>
</dbReference>
<keyword evidence="6" id="KW-0812">Transmembrane</keyword>
<reference evidence="7 8" key="1">
    <citation type="submission" date="2008-03" db="EMBL/GenBank/DDBJ databases">
        <title>Sequencing of the draft genome and assembly of Burkholderia ambifaria MEX-5.</title>
        <authorList>
            <consortium name="US DOE Joint Genome Institute (JGI-PGF)"/>
            <person name="Copeland A."/>
            <person name="Lucas S."/>
            <person name="Lapidus A."/>
            <person name="Glavina del Rio T."/>
            <person name="Dalin E."/>
            <person name="Tice H."/>
            <person name="Bruce D."/>
            <person name="Goodwin L."/>
            <person name="Pitluck S."/>
            <person name="Larimer F."/>
            <person name="Land M.L."/>
            <person name="Hauser L."/>
            <person name="Tiedje J."/>
            <person name="Richardson P."/>
        </authorList>
    </citation>
    <scope>NUCLEOTIDE SEQUENCE [LARGE SCALE GENOMIC DNA]</scope>
    <source>
        <strain evidence="7 8">MEX-5</strain>
    </source>
</reference>
<dbReference type="GO" id="GO:0015671">
    <property type="term" value="P:oxygen transport"/>
    <property type="evidence" value="ECO:0007669"/>
    <property type="project" value="InterPro"/>
</dbReference>
<dbReference type="GO" id="GO:0046872">
    <property type="term" value="F:metal ion binding"/>
    <property type="evidence" value="ECO:0007669"/>
    <property type="project" value="UniProtKB-KW"/>
</dbReference>
<protein>
    <submittedName>
        <fullName evidence="7">Globin</fullName>
    </submittedName>
</protein>
<gene>
    <name evidence="7" type="ORF">BamMEX5DRAFT_5402</name>
</gene>
<comment type="cofactor">
    <cofactor evidence="1">
        <name>heme</name>
        <dbReference type="ChEBI" id="CHEBI:30413"/>
    </cofactor>
</comment>
<dbReference type="CDD" id="cd14773">
    <property type="entry name" value="TrHb2_PhHbO-like_O"/>
    <property type="match status" value="1"/>
</dbReference>
<proteinExistence type="predicted"/>
<dbReference type="Gene3D" id="1.10.490.10">
    <property type="entry name" value="Globins"/>
    <property type="match status" value="1"/>
</dbReference>
<keyword evidence="6" id="KW-1133">Transmembrane helix</keyword>
<name>B1TC86_9BURK</name>
<dbReference type="GO" id="GO:0019825">
    <property type="term" value="F:oxygen binding"/>
    <property type="evidence" value="ECO:0007669"/>
    <property type="project" value="InterPro"/>
</dbReference>
<dbReference type="InterPro" id="IPR012292">
    <property type="entry name" value="Globin/Proto"/>
</dbReference>
<evidence type="ECO:0000256" key="2">
    <source>
        <dbReference type="ARBA" id="ARBA00022448"/>
    </source>
</evidence>
<comment type="caution">
    <text evidence="7">The sequence shown here is derived from an EMBL/GenBank/DDBJ whole genome shotgun (WGS) entry which is preliminary data.</text>
</comment>
<keyword evidence="6" id="KW-0472">Membrane</keyword>
<dbReference type="PANTHER" id="PTHR30287">
    <property type="entry name" value="MEMBRANE COMPONENT OF PREDICTED ABC SUPERFAMILY METABOLITE UPTAKE TRANSPORTER"/>
    <property type="match status" value="1"/>
</dbReference>
<evidence type="ECO:0000256" key="4">
    <source>
        <dbReference type="ARBA" id="ARBA00022723"/>
    </source>
</evidence>
<dbReference type="InterPro" id="IPR019795">
    <property type="entry name" value="Globin_bac-like_CS"/>
</dbReference>
<dbReference type="Proteomes" id="UP000004814">
    <property type="component" value="Unassembled WGS sequence"/>
</dbReference>